<name>A0A7S2RPI1_9STRA</name>
<dbReference type="Pfam" id="PF17814">
    <property type="entry name" value="LisH_TPL"/>
    <property type="match status" value="1"/>
</dbReference>
<evidence type="ECO:0000313" key="12">
    <source>
        <dbReference type="EMBL" id="CAD9676870.1"/>
    </source>
</evidence>
<keyword evidence="2 9" id="KW-0853">WD repeat</keyword>
<comment type="subcellular location">
    <subcellularLocation>
        <location evidence="1">Nucleus speckle</location>
    </subcellularLocation>
</comment>
<evidence type="ECO:0000256" key="6">
    <source>
        <dbReference type="ARBA" id="ARBA00023242"/>
    </source>
</evidence>
<evidence type="ECO:0000256" key="10">
    <source>
        <dbReference type="SAM" id="MobiDB-lite"/>
    </source>
</evidence>
<reference evidence="12" key="1">
    <citation type="submission" date="2021-01" db="EMBL/GenBank/DDBJ databases">
        <authorList>
            <person name="Corre E."/>
            <person name="Pelletier E."/>
            <person name="Niang G."/>
            <person name="Scheremetjew M."/>
            <person name="Finn R."/>
            <person name="Kale V."/>
            <person name="Holt S."/>
            <person name="Cochrane G."/>
            <person name="Meng A."/>
            <person name="Brown T."/>
            <person name="Cohen L."/>
        </authorList>
    </citation>
    <scope>NUCLEOTIDE SEQUENCE</scope>
    <source>
        <strain evidence="12">NY070348D</strain>
    </source>
</reference>
<dbReference type="EMBL" id="HBHK01009028">
    <property type="protein sequence ID" value="CAD9676870.1"/>
    <property type="molecule type" value="Transcribed_RNA"/>
</dbReference>
<keyword evidence="3" id="KW-0507">mRNA processing</keyword>
<sequence>MEVDAEDVVKVVLQFLRESGLETSAHALEKESGVRLNFVQDKTHLVDLIRQGAWTKVLTYLQGCELQCQVIWELYEIILDDLVDKGEFNVAKQILKESEDLNRLKLENGELYDNLQELVYRPEHRKKKKLDKEVLVRSILSGVQDCPRSRLLELLGYSLRWQRKQNGSPCLVPRTNKTKRKRDRDELSDESHSDIVEISKIRLGSESPAHAIAFSSNNRMFATGSVDGFLEIWDWKTGKLRKDLAYQANDNILKHRNGILSIDFSQQEDALVSCSSDGVIKIWDILSGTCKIKLKRAHEGKPVGCVKFTPQGDNIVSGGDDSMVRVHSCKTGRMLCHMAGHKGSVSSICFSQFQGNPVIASSSADHTVKIWSMSNPVCLYTLDFNSPVNTIFSLTKSKLGVVASSSSMEIVDFRNKAEERIEIPCPNSKGRFLLGSGSTNGTILVSTEDGNVHCCYVPPSGSCKPVFIDKFHAGDILQVTSHAGKNIGAVSTANGTVRIFKYDKKKNRRDS</sequence>
<evidence type="ECO:0000259" key="11">
    <source>
        <dbReference type="Pfam" id="PF17814"/>
    </source>
</evidence>
<dbReference type="PROSITE" id="PS50896">
    <property type="entry name" value="LISH"/>
    <property type="match status" value="1"/>
</dbReference>
<keyword evidence="5" id="KW-0508">mRNA splicing</keyword>
<dbReference type="InterPro" id="IPR036322">
    <property type="entry name" value="WD40_repeat_dom_sf"/>
</dbReference>
<evidence type="ECO:0000256" key="1">
    <source>
        <dbReference type="ARBA" id="ARBA00004324"/>
    </source>
</evidence>
<dbReference type="SMART" id="SM00667">
    <property type="entry name" value="LisH"/>
    <property type="match status" value="1"/>
</dbReference>
<proteinExistence type="inferred from homology"/>
<dbReference type="InterPro" id="IPR001680">
    <property type="entry name" value="WD40_rpt"/>
</dbReference>
<evidence type="ECO:0000256" key="5">
    <source>
        <dbReference type="ARBA" id="ARBA00023187"/>
    </source>
</evidence>
<evidence type="ECO:0000256" key="3">
    <source>
        <dbReference type="ARBA" id="ARBA00022664"/>
    </source>
</evidence>
<dbReference type="AlphaFoldDB" id="A0A7S2RPI1"/>
<dbReference type="InterPro" id="IPR006594">
    <property type="entry name" value="LisH"/>
</dbReference>
<dbReference type="SUPFAM" id="SSF50978">
    <property type="entry name" value="WD40 repeat-like"/>
    <property type="match status" value="1"/>
</dbReference>
<dbReference type="Gene3D" id="2.130.10.10">
    <property type="entry name" value="YVTN repeat-like/Quinoprotein amine dehydrogenase"/>
    <property type="match status" value="2"/>
</dbReference>
<dbReference type="PANTHER" id="PTHR22848">
    <property type="entry name" value="WD40 REPEAT PROTEIN"/>
    <property type="match status" value="1"/>
</dbReference>
<dbReference type="SMART" id="SM00320">
    <property type="entry name" value="WD40"/>
    <property type="match status" value="6"/>
</dbReference>
<dbReference type="GO" id="GO:0000398">
    <property type="term" value="P:mRNA splicing, via spliceosome"/>
    <property type="evidence" value="ECO:0007669"/>
    <property type="project" value="InterPro"/>
</dbReference>
<dbReference type="PROSITE" id="PS00678">
    <property type="entry name" value="WD_REPEATS_1"/>
    <property type="match status" value="1"/>
</dbReference>
<keyword evidence="4" id="KW-0677">Repeat</keyword>
<dbReference type="InterPro" id="IPR015943">
    <property type="entry name" value="WD40/YVTN_repeat-like_dom_sf"/>
</dbReference>
<feature type="repeat" description="WD" evidence="9">
    <location>
        <begin position="338"/>
        <end position="381"/>
    </location>
</feature>
<evidence type="ECO:0000256" key="4">
    <source>
        <dbReference type="ARBA" id="ARBA00022737"/>
    </source>
</evidence>
<comment type="similarity">
    <text evidence="7">Belongs to the WD repeat SMU1 family.</text>
</comment>
<keyword evidence="6" id="KW-0539">Nucleus</keyword>
<feature type="repeat" description="WD" evidence="9">
    <location>
        <begin position="202"/>
        <end position="243"/>
    </location>
</feature>
<evidence type="ECO:0000256" key="2">
    <source>
        <dbReference type="ARBA" id="ARBA00022574"/>
    </source>
</evidence>
<evidence type="ECO:0000256" key="9">
    <source>
        <dbReference type="PROSITE-ProRule" id="PRU00221"/>
    </source>
</evidence>
<dbReference type="InterPro" id="IPR019775">
    <property type="entry name" value="WD40_repeat_CS"/>
</dbReference>
<feature type="repeat" description="WD" evidence="9">
    <location>
        <begin position="252"/>
        <end position="293"/>
    </location>
</feature>
<organism evidence="12">
    <name type="scientific">Mucochytrium quahogii</name>
    <dbReference type="NCBI Taxonomy" id="96639"/>
    <lineage>
        <taxon>Eukaryota</taxon>
        <taxon>Sar</taxon>
        <taxon>Stramenopiles</taxon>
        <taxon>Bigyra</taxon>
        <taxon>Labyrinthulomycetes</taxon>
        <taxon>Thraustochytrida</taxon>
        <taxon>Thraustochytriidae</taxon>
        <taxon>Mucochytrium</taxon>
    </lineage>
</organism>
<dbReference type="PROSITE" id="PS50294">
    <property type="entry name" value="WD_REPEATS_REGION"/>
    <property type="match status" value="3"/>
</dbReference>
<gene>
    <name evidence="12" type="ORF">QSP1433_LOCUS5570</name>
    <name evidence="13" type="ORF">QSP1433_LOCUS5571</name>
</gene>
<dbReference type="InterPro" id="IPR020472">
    <property type="entry name" value="WD40_PAC1"/>
</dbReference>
<dbReference type="PROSITE" id="PS50082">
    <property type="entry name" value="WD_REPEATS_2"/>
    <property type="match status" value="3"/>
</dbReference>
<dbReference type="InterPro" id="IPR054532">
    <property type="entry name" value="TPL_SMU1_LisH-like"/>
</dbReference>
<evidence type="ECO:0000256" key="8">
    <source>
        <dbReference type="ARBA" id="ARBA00026184"/>
    </source>
</evidence>
<accession>A0A7S2RPI1</accession>
<dbReference type="EMBL" id="HBHK01009029">
    <property type="protein sequence ID" value="CAD9676872.1"/>
    <property type="molecule type" value="Transcribed_RNA"/>
</dbReference>
<evidence type="ECO:0000256" key="7">
    <source>
        <dbReference type="ARBA" id="ARBA00025801"/>
    </source>
</evidence>
<feature type="domain" description="TPL/SMU1 LisH-like dimerisation" evidence="11">
    <location>
        <begin position="5"/>
        <end position="34"/>
    </location>
</feature>
<dbReference type="PRINTS" id="PR00320">
    <property type="entry name" value="GPROTEINBRPT"/>
</dbReference>
<dbReference type="GO" id="GO:0016607">
    <property type="term" value="C:nuclear speck"/>
    <property type="evidence" value="ECO:0007669"/>
    <property type="project" value="UniProtKB-SubCell"/>
</dbReference>
<feature type="region of interest" description="Disordered" evidence="10">
    <location>
        <begin position="170"/>
        <end position="191"/>
    </location>
</feature>
<dbReference type="InterPro" id="IPR045184">
    <property type="entry name" value="SMU1"/>
</dbReference>
<protein>
    <recommendedName>
        <fullName evidence="8">WD40 repeat-containing protein SMU1</fullName>
    </recommendedName>
</protein>
<dbReference type="Pfam" id="PF00400">
    <property type="entry name" value="WD40"/>
    <property type="match status" value="4"/>
</dbReference>
<evidence type="ECO:0000313" key="13">
    <source>
        <dbReference type="EMBL" id="CAD9676872.1"/>
    </source>
</evidence>